<dbReference type="PANTHER" id="PTHR30026">
    <property type="entry name" value="OUTER MEMBRANE PROTEIN TOLC"/>
    <property type="match status" value="1"/>
</dbReference>
<dbReference type="AlphaFoldDB" id="A0A418W8X1"/>
<keyword evidence="6" id="KW-0472">Membrane</keyword>
<reference evidence="9 10" key="1">
    <citation type="submission" date="2018-09" db="EMBL/GenBank/DDBJ databases">
        <authorList>
            <person name="Zhu H."/>
        </authorList>
    </citation>
    <scope>NUCLEOTIDE SEQUENCE [LARGE SCALE GENOMIC DNA]</scope>
    <source>
        <strain evidence="9 10">K1W22B-8</strain>
    </source>
</reference>
<sequence length="514" mass="54694">MTIPIIGIRALLAACFMGLSALVPADAETLTEALISAYQTNPQLAAARAGLRVTDEQLALALSAFRPSITLQGSGGRSTIRLQQERRETLAPFDGQAQLVQPLFPLSGFAALRSADAQIEQGRANLAAVEQQVFLSVVSAYLNVIRDQALVNITAEIEGNLERELEANRSRFNEGDVSQTDIALTQTRLSQVQADHVAAQLNLRRARSAYEEVVGHPPLEVSPPGLPPGLPGTKEEATAIAIKGNPTLLEARRAEDVARADIGRAEAALYPSLNLVAAGAYSENQSFDNQQEEQYSLQLQLRVPLYEGGATQSQIRRAKEFWNQQRAGTVAVEREVVRLVADAFDGLVTSGDVIGYAREGVKGAEAALKGVREEAGLGFRTTTDVLDSEQDLLNAQSRLAIAERDEVFAGWQLLSAVGAFSAQETGLVTELYDAKAHAEEVGDAWFATDPLAPGLVPVPTSTAPAPLIPPEATRPGSPAMEPVQAAVSTPAGASEGEGFWTTLLGIPADEIQPP</sequence>
<dbReference type="SUPFAM" id="SSF56954">
    <property type="entry name" value="Outer membrane efflux proteins (OEP)"/>
    <property type="match status" value="1"/>
</dbReference>
<dbReference type="Gene3D" id="1.20.1600.10">
    <property type="entry name" value="Outer membrane efflux proteins (OEP)"/>
    <property type="match status" value="1"/>
</dbReference>
<dbReference type="InterPro" id="IPR010130">
    <property type="entry name" value="T1SS_OMP_TolC"/>
</dbReference>
<dbReference type="InterPro" id="IPR051906">
    <property type="entry name" value="TolC-like"/>
</dbReference>
<evidence type="ECO:0000256" key="4">
    <source>
        <dbReference type="ARBA" id="ARBA00022452"/>
    </source>
</evidence>
<dbReference type="NCBIfam" id="TIGR01844">
    <property type="entry name" value="type_I_sec_TolC"/>
    <property type="match status" value="1"/>
</dbReference>
<dbReference type="GO" id="GO:0015288">
    <property type="term" value="F:porin activity"/>
    <property type="evidence" value="ECO:0007669"/>
    <property type="project" value="TreeGrafter"/>
</dbReference>
<evidence type="ECO:0008006" key="11">
    <source>
        <dbReference type="Google" id="ProtNLM"/>
    </source>
</evidence>
<keyword evidence="4" id="KW-1134">Transmembrane beta strand</keyword>
<protein>
    <recommendedName>
        <fullName evidence="11">Type I secretion protein TolC</fullName>
    </recommendedName>
</protein>
<proteinExistence type="inferred from homology"/>
<evidence type="ECO:0000256" key="5">
    <source>
        <dbReference type="ARBA" id="ARBA00022692"/>
    </source>
</evidence>
<comment type="caution">
    <text evidence="9">The sequence shown here is derived from an EMBL/GenBank/DDBJ whole genome shotgun (WGS) entry which is preliminary data.</text>
</comment>
<dbReference type="InterPro" id="IPR003423">
    <property type="entry name" value="OMP_efflux"/>
</dbReference>
<keyword evidence="3" id="KW-0813">Transport</keyword>
<accession>A0A418W8X1</accession>
<evidence type="ECO:0000256" key="1">
    <source>
        <dbReference type="ARBA" id="ARBA00004442"/>
    </source>
</evidence>
<organism evidence="9 10">
    <name type="scientific">Oleomonas cavernae</name>
    <dbReference type="NCBI Taxonomy" id="2320859"/>
    <lineage>
        <taxon>Bacteria</taxon>
        <taxon>Pseudomonadati</taxon>
        <taxon>Pseudomonadota</taxon>
        <taxon>Alphaproteobacteria</taxon>
        <taxon>Acetobacterales</taxon>
        <taxon>Acetobacteraceae</taxon>
        <taxon>Oleomonas</taxon>
    </lineage>
</organism>
<dbReference type="GO" id="GO:0015562">
    <property type="term" value="F:efflux transmembrane transporter activity"/>
    <property type="evidence" value="ECO:0007669"/>
    <property type="project" value="InterPro"/>
</dbReference>
<dbReference type="GO" id="GO:1990281">
    <property type="term" value="C:efflux pump complex"/>
    <property type="evidence" value="ECO:0007669"/>
    <property type="project" value="TreeGrafter"/>
</dbReference>
<dbReference type="RefSeq" id="WP_119777076.1">
    <property type="nucleotide sequence ID" value="NZ_QYUK01000011.1"/>
</dbReference>
<evidence type="ECO:0000256" key="2">
    <source>
        <dbReference type="ARBA" id="ARBA00007613"/>
    </source>
</evidence>
<evidence type="ECO:0000313" key="10">
    <source>
        <dbReference type="Proteomes" id="UP000284605"/>
    </source>
</evidence>
<dbReference type="GO" id="GO:0009279">
    <property type="term" value="C:cell outer membrane"/>
    <property type="evidence" value="ECO:0007669"/>
    <property type="project" value="UniProtKB-SubCell"/>
</dbReference>
<dbReference type="OrthoDB" id="9789368at2"/>
<keyword evidence="8" id="KW-0732">Signal</keyword>
<evidence type="ECO:0000256" key="8">
    <source>
        <dbReference type="SAM" id="SignalP"/>
    </source>
</evidence>
<keyword evidence="5" id="KW-0812">Transmembrane</keyword>
<dbReference type="EMBL" id="QYUK01000011">
    <property type="protein sequence ID" value="RJF86438.1"/>
    <property type="molecule type" value="Genomic_DNA"/>
</dbReference>
<keyword evidence="10" id="KW-1185">Reference proteome</keyword>
<dbReference type="PANTHER" id="PTHR30026:SF22">
    <property type="entry name" value="OUTER MEMBRANE EFFLUX PROTEIN"/>
    <property type="match status" value="1"/>
</dbReference>
<comment type="subcellular location">
    <subcellularLocation>
        <location evidence="1">Cell outer membrane</location>
    </subcellularLocation>
</comment>
<evidence type="ECO:0000313" key="9">
    <source>
        <dbReference type="EMBL" id="RJF86438.1"/>
    </source>
</evidence>
<evidence type="ECO:0000256" key="3">
    <source>
        <dbReference type="ARBA" id="ARBA00022448"/>
    </source>
</evidence>
<comment type="similarity">
    <text evidence="2">Belongs to the outer membrane factor (OMF) (TC 1.B.17) family.</text>
</comment>
<gene>
    <name evidence="9" type="ORF">D3874_04860</name>
</gene>
<dbReference type="Proteomes" id="UP000284605">
    <property type="component" value="Unassembled WGS sequence"/>
</dbReference>
<feature type="signal peptide" evidence="8">
    <location>
        <begin position="1"/>
        <end position="25"/>
    </location>
</feature>
<name>A0A418W8X1_9PROT</name>
<evidence type="ECO:0000256" key="6">
    <source>
        <dbReference type="ARBA" id="ARBA00023136"/>
    </source>
</evidence>
<dbReference type="Pfam" id="PF02321">
    <property type="entry name" value="OEP"/>
    <property type="match status" value="2"/>
</dbReference>
<feature type="chain" id="PRO_5018991859" description="Type I secretion protein TolC" evidence="8">
    <location>
        <begin position="26"/>
        <end position="514"/>
    </location>
</feature>
<evidence type="ECO:0000256" key="7">
    <source>
        <dbReference type="ARBA" id="ARBA00023237"/>
    </source>
</evidence>
<keyword evidence="7" id="KW-0998">Cell outer membrane</keyword>